<evidence type="ECO:0000256" key="4">
    <source>
        <dbReference type="ARBA" id="ARBA00022840"/>
    </source>
</evidence>
<dbReference type="InterPro" id="IPR033730">
    <property type="entry name" value="ProRS_core_prok"/>
</dbReference>
<keyword evidence="12" id="KW-1185">Reference proteome</keyword>
<dbReference type="PROSITE" id="PS50862">
    <property type="entry name" value="AA_TRNA_LIGASE_II"/>
    <property type="match status" value="1"/>
</dbReference>
<dbReference type="PANTHER" id="PTHR42753:SF10">
    <property type="entry name" value="PROLINE--TRNA LIGASE, MITOCHONDRIAL-RELATED"/>
    <property type="match status" value="1"/>
</dbReference>
<dbReference type="GO" id="GO:0004827">
    <property type="term" value="F:proline-tRNA ligase activity"/>
    <property type="evidence" value="ECO:0007669"/>
    <property type="project" value="UniProtKB-EC"/>
</dbReference>
<dbReference type="InterPro" id="IPR006195">
    <property type="entry name" value="aa-tRNA-synth_II"/>
</dbReference>
<dbReference type="InterPro" id="IPR045864">
    <property type="entry name" value="aa-tRNA-synth_II/BPL/LPL"/>
</dbReference>
<evidence type="ECO:0000313" key="11">
    <source>
        <dbReference type="EMBL" id="CAG9809000.1"/>
    </source>
</evidence>
<keyword evidence="5" id="KW-0648">Protein biosynthesis</keyword>
<dbReference type="Pfam" id="PF03129">
    <property type="entry name" value="HGTP_anticodon"/>
    <property type="match status" value="1"/>
</dbReference>
<comment type="catalytic activity">
    <reaction evidence="8">
        <text>tRNA(Pro) + L-proline + ATP = L-prolyl-tRNA(Pro) + AMP + diphosphate</text>
        <dbReference type="Rhea" id="RHEA:14305"/>
        <dbReference type="Rhea" id="RHEA-COMP:9700"/>
        <dbReference type="Rhea" id="RHEA-COMP:9702"/>
        <dbReference type="ChEBI" id="CHEBI:30616"/>
        <dbReference type="ChEBI" id="CHEBI:33019"/>
        <dbReference type="ChEBI" id="CHEBI:60039"/>
        <dbReference type="ChEBI" id="CHEBI:78442"/>
        <dbReference type="ChEBI" id="CHEBI:78532"/>
        <dbReference type="ChEBI" id="CHEBI:456215"/>
        <dbReference type="EC" id="6.1.1.15"/>
    </reaction>
</comment>
<organism evidence="11 12">
    <name type="scientific">Chironomus riparius</name>
    <dbReference type="NCBI Taxonomy" id="315576"/>
    <lineage>
        <taxon>Eukaryota</taxon>
        <taxon>Metazoa</taxon>
        <taxon>Ecdysozoa</taxon>
        <taxon>Arthropoda</taxon>
        <taxon>Hexapoda</taxon>
        <taxon>Insecta</taxon>
        <taxon>Pterygota</taxon>
        <taxon>Neoptera</taxon>
        <taxon>Endopterygota</taxon>
        <taxon>Diptera</taxon>
        <taxon>Nematocera</taxon>
        <taxon>Chironomoidea</taxon>
        <taxon>Chironomidae</taxon>
        <taxon>Chironominae</taxon>
        <taxon>Chironomus</taxon>
    </lineage>
</organism>
<evidence type="ECO:0000256" key="1">
    <source>
        <dbReference type="ARBA" id="ARBA00012831"/>
    </source>
</evidence>
<dbReference type="GO" id="GO:0005524">
    <property type="term" value="F:ATP binding"/>
    <property type="evidence" value="ECO:0007669"/>
    <property type="project" value="UniProtKB-KW"/>
</dbReference>
<evidence type="ECO:0000256" key="2">
    <source>
        <dbReference type="ARBA" id="ARBA00022598"/>
    </source>
</evidence>
<dbReference type="CDD" id="cd00779">
    <property type="entry name" value="ProRS_core_prok"/>
    <property type="match status" value="1"/>
</dbReference>
<dbReference type="PANTHER" id="PTHR42753">
    <property type="entry name" value="MITOCHONDRIAL RIBOSOME PROTEIN L39/PROLYL-TRNA LIGASE FAMILY MEMBER"/>
    <property type="match status" value="1"/>
</dbReference>
<evidence type="ECO:0000256" key="9">
    <source>
        <dbReference type="ARBA" id="ARBA00071545"/>
    </source>
</evidence>
<keyword evidence="6" id="KW-0030">Aminoacyl-tRNA synthetase</keyword>
<dbReference type="SUPFAM" id="SSF55681">
    <property type="entry name" value="Class II aaRS and biotin synthetases"/>
    <property type="match status" value="1"/>
</dbReference>
<evidence type="ECO:0000256" key="6">
    <source>
        <dbReference type="ARBA" id="ARBA00023146"/>
    </source>
</evidence>
<protein>
    <recommendedName>
        <fullName evidence="9">Probable proline--tRNA ligase, mitochondrial</fullName>
        <ecNumber evidence="1">6.1.1.15</ecNumber>
    </recommendedName>
    <alternativeName>
        <fullName evidence="7">Prolyl-tRNA synthetase</fullName>
    </alternativeName>
</protein>
<dbReference type="OrthoDB" id="10267474at2759"/>
<keyword evidence="4" id="KW-0067">ATP-binding</keyword>
<evidence type="ECO:0000256" key="5">
    <source>
        <dbReference type="ARBA" id="ARBA00022917"/>
    </source>
</evidence>
<dbReference type="AlphaFoldDB" id="A0A9N9WWR0"/>
<gene>
    <name evidence="11" type="ORF">CHIRRI_LOCUS11832</name>
</gene>
<dbReference type="InterPro" id="IPR002314">
    <property type="entry name" value="aa-tRNA-synt_IIb"/>
</dbReference>
<dbReference type="Gene3D" id="3.40.50.800">
    <property type="entry name" value="Anticodon-binding domain"/>
    <property type="match status" value="1"/>
</dbReference>
<evidence type="ECO:0000256" key="7">
    <source>
        <dbReference type="ARBA" id="ARBA00029731"/>
    </source>
</evidence>
<evidence type="ECO:0000256" key="8">
    <source>
        <dbReference type="ARBA" id="ARBA00047671"/>
    </source>
</evidence>
<keyword evidence="2" id="KW-0436">Ligase</keyword>
<dbReference type="InterPro" id="IPR036621">
    <property type="entry name" value="Anticodon-bd_dom_sf"/>
</dbReference>
<evidence type="ECO:0000259" key="10">
    <source>
        <dbReference type="PROSITE" id="PS50862"/>
    </source>
</evidence>
<dbReference type="EMBL" id="OU895879">
    <property type="protein sequence ID" value="CAG9809000.1"/>
    <property type="molecule type" value="Genomic_DNA"/>
</dbReference>
<dbReference type="EC" id="6.1.1.15" evidence="1"/>
<dbReference type="FunFam" id="3.30.930.10:FF:000042">
    <property type="entry name" value="probable proline--tRNA ligase, mitochondrial"/>
    <property type="match status" value="1"/>
</dbReference>
<dbReference type="Gene3D" id="3.30.930.10">
    <property type="entry name" value="Bira Bifunctional Protein, Domain 2"/>
    <property type="match status" value="1"/>
</dbReference>
<dbReference type="InterPro" id="IPR050062">
    <property type="entry name" value="Pro-tRNA_synthetase"/>
</dbReference>
<evidence type="ECO:0000313" key="12">
    <source>
        <dbReference type="Proteomes" id="UP001153620"/>
    </source>
</evidence>
<dbReference type="Proteomes" id="UP001153620">
    <property type="component" value="Chromosome 3"/>
</dbReference>
<dbReference type="PRINTS" id="PR01046">
    <property type="entry name" value="TRNASYNTHPRO"/>
</dbReference>
<keyword evidence="3" id="KW-0547">Nucleotide-binding</keyword>
<dbReference type="InterPro" id="IPR002316">
    <property type="entry name" value="Pro-tRNA-ligase_IIa"/>
</dbReference>
<dbReference type="GO" id="GO:0005739">
    <property type="term" value="C:mitochondrion"/>
    <property type="evidence" value="ECO:0007669"/>
    <property type="project" value="TreeGrafter"/>
</dbReference>
<proteinExistence type="predicted"/>
<dbReference type="InterPro" id="IPR004154">
    <property type="entry name" value="Anticodon-bd"/>
</dbReference>
<dbReference type="GO" id="GO:0006433">
    <property type="term" value="P:prolyl-tRNA aminoacylation"/>
    <property type="evidence" value="ECO:0007669"/>
    <property type="project" value="InterPro"/>
</dbReference>
<reference evidence="11" key="1">
    <citation type="submission" date="2022-01" db="EMBL/GenBank/DDBJ databases">
        <authorList>
            <person name="King R."/>
        </authorList>
    </citation>
    <scope>NUCLEOTIDE SEQUENCE</scope>
</reference>
<sequence>MNRFSKIFFPQLIVPKNAVVKNQELHSKSQKLMIDTGLIKHCGNGTYYILPLLQRSMEKLIRIIDKYMSEIDGQKLTMPTLTAADLWKKSGRFETAATELMITKDRHERTQILSPTHEESVTNLIASISPVSYKSLPLRLYQITPKFRDELRPKFGLLRAKEFLMKDMYTFDINLEKAKKTYDAVNEQYAKILNHLKVPFVKITADTGNMGGKISHEYHIITEIGEDSIISCPKCCHAINRELAKDGKICEKCCENDLKNEQGIEIGHTFILEDRYSKLLKASFLNKSGKPEYLQMGCYGIGVTRLIAASIELFSSETEIRWSQELAPYKVCILPPKEGSKEEAITTHLDMEIYNNLSHLDDIIIDDRTHMTIGKRLMDMKKLGIPYLIVIGSKSADSQNPSIEVHDLKNNYVNDMSINDAINYVEKCLKT</sequence>
<dbReference type="Pfam" id="PF00587">
    <property type="entry name" value="tRNA-synt_2b"/>
    <property type="match status" value="1"/>
</dbReference>
<reference evidence="11" key="2">
    <citation type="submission" date="2022-10" db="EMBL/GenBank/DDBJ databases">
        <authorList>
            <consortium name="ENA_rothamsted_submissions"/>
            <consortium name="culmorum"/>
            <person name="King R."/>
        </authorList>
    </citation>
    <scope>NUCLEOTIDE SEQUENCE</scope>
</reference>
<feature type="domain" description="Aminoacyl-transfer RNA synthetases class-II family profile" evidence="10">
    <location>
        <begin position="58"/>
        <end position="328"/>
    </location>
</feature>
<dbReference type="SUPFAM" id="SSF52954">
    <property type="entry name" value="Class II aaRS ABD-related"/>
    <property type="match status" value="1"/>
</dbReference>
<name>A0A9N9WWR0_9DIPT</name>
<accession>A0A9N9WWR0</accession>
<evidence type="ECO:0000256" key="3">
    <source>
        <dbReference type="ARBA" id="ARBA00022741"/>
    </source>
</evidence>